<protein>
    <submittedName>
        <fullName evidence="1">Uncharacterized protein</fullName>
    </submittedName>
</protein>
<name>A0ABT1WE35_9BURK</name>
<dbReference type="Proteomes" id="UP001204142">
    <property type="component" value="Unassembled WGS sequence"/>
</dbReference>
<sequence length="80" mass="9407">MIDIQQLAQMIQDLTAMSYARTDQQGLKIYQSILERLKLCQSDENARELHRLLCNALLGMEAHGFFQKDEWQIIERIRAL</sequence>
<reference evidence="1 2" key="1">
    <citation type="submission" date="2022-07" db="EMBL/GenBank/DDBJ databases">
        <authorList>
            <person name="Xamxidin M."/>
            <person name="Wu M."/>
        </authorList>
    </citation>
    <scope>NUCLEOTIDE SEQUENCE [LARGE SCALE GENOMIC DNA]</scope>
    <source>
        <strain evidence="1 2">NBRC 111650</strain>
    </source>
</reference>
<gene>
    <name evidence="1" type="ORF">NQT62_04930</name>
</gene>
<dbReference type="RefSeq" id="WP_256763495.1">
    <property type="nucleotide sequence ID" value="NZ_JANIGO010000001.1"/>
</dbReference>
<dbReference type="EMBL" id="JANIGO010000001">
    <property type="protein sequence ID" value="MCQ8895786.1"/>
    <property type="molecule type" value="Genomic_DNA"/>
</dbReference>
<evidence type="ECO:0000313" key="1">
    <source>
        <dbReference type="EMBL" id="MCQ8895786.1"/>
    </source>
</evidence>
<keyword evidence="2" id="KW-1185">Reference proteome</keyword>
<comment type="caution">
    <text evidence="1">The sequence shown here is derived from an EMBL/GenBank/DDBJ whole genome shotgun (WGS) entry which is preliminary data.</text>
</comment>
<organism evidence="1 2">
    <name type="scientific">Limnobacter humi</name>
    <dbReference type="NCBI Taxonomy" id="1778671"/>
    <lineage>
        <taxon>Bacteria</taxon>
        <taxon>Pseudomonadati</taxon>
        <taxon>Pseudomonadota</taxon>
        <taxon>Betaproteobacteria</taxon>
        <taxon>Burkholderiales</taxon>
        <taxon>Burkholderiaceae</taxon>
        <taxon>Limnobacter</taxon>
    </lineage>
</organism>
<proteinExistence type="predicted"/>
<evidence type="ECO:0000313" key="2">
    <source>
        <dbReference type="Proteomes" id="UP001204142"/>
    </source>
</evidence>
<accession>A0ABT1WE35</accession>